<feature type="compositionally biased region" description="Basic and acidic residues" evidence="2">
    <location>
        <begin position="259"/>
        <end position="268"/>
    </location>
</feature>
<comment type="caution">
    <text evidence="4">The sequence shown here is derived from an EMBL/GenBank/DDBJ whole genome shotgun (WGS) entry which is preliminary data.</text>
</comment>
<dbReference type="PANTHER" id="PTHR14015:SF2">
    <property type="entry name" value="OPIOID GROWTH FACTOR RECEPTOR (OGFR) CONSERVED DOMAIN-CONTAINING PROTEIN"/>
    <property type="match status" value="1"/>
</dbReference>
<accession>A0A2W1GIV5</accession>
<feature type="region of interest" description="Disordered" evidence="2">
    <location>
        <begin position="1"/>
        <end position="74"/>
    </location>
</feature>
<dbReference type="EMBL" id="NQIK02000003">
    <property type="protein sequence ID" value="KAF7572596.1"/>
    <property type="molecule type" value="Genomic_DNA"/>
</dbReference>
<dbReference type="EMBL" id="NRDI02000020">
    <property type="protein sequence ID" value="KAI1509589.1"/>
    <property type="molecule type" value="Genomic_DNA"/>
</dbReference>
<dbReference type="Proteomes" id="UP000245464">
    <property type="component" value="Chromosome 3"/>
</dbReference>
<evidence type="ECO:0000313" key="5">
    <source>
        <dbReference type="EMBL" id="KAI1509589.1"/>
    </source>
</evidence>
<feature type="compositionally biased region" description="Low complexity" evidence="2">
    <location>
        <begin position="25"/>
        <end position="46"/>
    </location>
</feature>
<protein>
    <submittedName>
        <fullName evidence="4">Opioid growth factor receptor (OGFr) region</fullName>
    </submittedName>
    <submittedName>
        <fullName evidence="5">Opioid growth factor receptor conserved region</fullName>
    </submittedName>
</protein>
<reference evidence="7" key="4">
    <citation type="journal article" date="2022" name="Microb. Genom.">
        <title>A global pangenome for the wheat fungal pathogen Pyrenophora tritici-repentis and prediction of effector protein structural homology.</title>
        <authorList>
            <person name="Moolhuijzen P.M."/>
            <person name="See P.T."/>
            <person name="Shi G."/>
            <person name="Powell H.R."/>
            <person name="Cockram J."/>
            <person name="Jorgensen L.N."/>
            <person name="Benslimane H."/>
            <person name="Strelkov S.E."/>
            <person name="Turner J."/>
            <person name="Liu Z."/>
            <person name="Moffat C.S."/>
        </authorList>
    </citation>
    <scope>NUCLEOTIDE SEQUENCE [LARGE SCALE GENOMIC DNA]</scope>
</reference>
<comment type="similarity">
    <text evidence="1">Belongs to the opioid growth factor receptor family.</text>
</comment>
<dbReference type="PANTHER" id="PTHR14015">
    <property type="entry name" value="OPIOID GROWTH FACTOR RECEPTOR OGFR ZETA-TYPE OPIOID RECEPTOR"/>
    <property type="match status" value="1"/>
</dbReference>
<evidence type="ECO:0000313" key="6">
    <source>
        <dbReference type="Proteomes" id="UP000245464"/>
    </source>
</evidence>
<dbReference type="InterPro" id="IPR039574">
    <property type="entry name" value="OGFr"/>
</dbReference>
<feature type="compositionally biased region" description="Polar residues" evidence="2">
    <location>
        <begin position="56"/>
        <end position="74"/>
    </location>
</feature>
<reference evidence="4" key="1">
    <citation type="journal article" date="2018" name="BMC Genomics">
        <title>Comparative genomics of the wheat fungal pathogen Pyrenophora tritici-repentis reveals chromosomal variations and genome plasticity.</title>
        <authorList>
            <person name="Moolhuijzen P."/>
            <person name="See P.T."/>
            <person name="Hane J.K."/>
            <person name="Shi G."/>
            <person name="Liu Z."/>
            <person name="Oliver R.P."/>
            <person name="Moffat C.S."/>
        </authorList>
    </citation>
    <scope>NUCLEOTIDE SEQUENCE [LARGE SCALE GENOMIC DNA]</scope>
    <source>
        <strain evidence="4">M4</strain>
    </source>
</reference>
<evidence type="ECO:0000256" key="1">
    <source>
        <dbReference type="ARBA" id="ARBA00010365"/>
    </source>
</evidence>
<evidence type="ECO:0000256" key="2">
    <source>
        <dbReference type="SAM" id="MobiDB-lite"/>
    </source>
</evidence>
<evidence type="ECO:0000313" key="7">
    <source>
        <dbReference type="Proteomes" id="UP000249757"/>
    </source>
</evidence>
<reference evidence="5" key="3">
    <citation type="journal article" date="2022" name="bioRxiv">
        <title>A global pangenome for the wheat fungal pathogen Pyrenophora tritici-repentis and prediction of effector protein structural homology.</title>
        <authorList>
            <person name="Moolhuijzen P."/>
            <person name="See P.T."/>
            <person name="Shi G."/>
            <person name="Powell H.R."/>
            <person name="Cockram J."/>
            <person name="Jorgensen L.N."/>
            <person name="Benslimane H."/>
            <person name="Strelkov S.E."/>
            <person name="Turner J."/>
            <person name="Liu Z."/>
            <person name="Moffat C.S."/>
        </authorList>
    </citation>
    <scope>NUCLEOTIDE SEQUENCE</scope>
    <source>
        <strain evidence="5">86-124</strain>
    </source>
</reference>
<feature type="region of interest" description="Disordered" evidence="2">
    <location>
        <begin position="250"/>
        <end position="291"/>
    </location>
</feature>
<dbReference type="Proteomes" id="UP000249757">
    <property type="component" value="Unassembled WGS sequence"/>
</dbReference>
<organism evidence="4 6">
    <name type="scientific">Pyrenophora tritici-repentis</name>
    <dbReference type="NCBI Taxonomy" id="45151"/>
    <lineage>
        <taxon>Eukaryota</taxon>
        <taxon>Fungi</taxon>
        <taxon>Dikarya</taxon>
        <taxon>Ascomycota</taxon>
        <taxon>Pezizomycotina</taxon>
        <taxon>Dothideomycetes</taxon>
        <taxon>Pleosporomycetidae</taxon>
        <taxon>Pleosporales</taxon>
        <taxon>Pleosporineae</taxon>
        <taxon>Pleosporaceae</taxon>
        <taxon>Pyrenophora</taxon>
    </lineage>
</organism>
<keyword evidence="4" id="KW-0675">Receptor</keyword>
<evidence type="ECO:0000313" key="4">
    <source>
        <dbReference type="EMBL" id="KAF7572596.1"/>
    </source>
</evidence>
<feature type="compositionally biased region" description="Basic and acidic residues" evidence="2">
    <location>
        <begin position="1"/>
        <end position="14"/>
    </location>
</feature>
<reference evidence="5" key="2">
    <citation type="submission" date="2021-05" db="EMBL/GenBank/DDBJ databases">
        <authorList>
            <person name="Moolhuijzen P.M."/>
            <person name="Moffat C.S."/>
        </authorList>
    </citation>
    <scope>NUCLEOTIDE SEQUENCE</scope>
    <source>
        <strain evidence="5">86-124</strain>
    </source>
</reference>
<name>A0A2W1GIV5_9PLEO</name>
<gene>
    <name evidence="5" type="ORF">Ptr86124_011669</name>
    <name evidence="4" type="ORF">PtrM4_075010</name>
</gene>
<feature type="domain" description="Opioid growth factor receptor (OGFr) conserved" evidence="3">
    <location>
        <begin position="105"/>
        <end position="212"/>
    </location>
</feature>
<keyword evidence="7" id="KW-1185">Reference proteome</keyword>
<dbReference type="GO" id="GO:0016020">
    <property type="term" value="C:membrane"/>
    <property type="evidence" value="ECO:0007669"/>
    <property type="project" value="InterPro"/>
</dbReference>
<evidence type="ECO:0000259" key="3">
    <source>
        <dbReference type="Pfam" id="PF04664"/>
    </source>
</evidence>
<dbReference type="GO" id="GO:0140625">
    <property type="term" value="F:opioid growth factor receptor activity"/>
    <property type="evidence" value="ECO:0007669"/>
    <property type="project" value="InterPro"/>
</dbReference>
<proteinExistence type="inferred from homology"/>
<dbReference type="Pfam" id="PF04664">
    <property type="entry name" value="OGFr_N"/>
    <property type="match status" value="1"/>
</dbReference>
<sequence length="416" mass="48079">MDRALNSQEQEKVRSARASFFNTRQPTSTSSSQPESTNSTSTSQPQVNKRSHQEYDTQPITTTPNKRTKMSFFTTTANKRAKISSFKTPKEPMDEAASKSQIIVDFYEPNIGAPDSLGRTQAEILQWSDDQLESSHNYIQMLFPLPEGSPYNSAAPIIDLDVMQAFRSRPELRQQLRLSFERMLKFYGFRVIDKSDYEIKQTPHEFRHQFSHEFHHGFRNWSDAEIHQIIGTASPDSLLDTVSGVARQETVNTGHRTAATRDEAEQQKTETYTDAPIDADSSSTNAEQDVASPDSIPYHIVCSPDWDEQSRHWNVHFNHNHLRITRILRCLRILGLQDEYNAFFTALEHISTDTSNRISNRSKDFWWLAVTRPLYEVPDGSRIKWLEDWEKEQKNLKSVRFDEDMEDSETEDSETE</sequence>
<dbReference type="AlphaFoldDB" id="A0A2W1GIV5"/>
<dbReference type="InterPro" id="IPR006757">
    <property type="entry name" value="OGF_rcpt"/>
</dbReference>